<organism evidence="1 2">
    <name type="scientific">Geothrix edaphica</name>
    <dbReference type="NCBI Taxonomy" id="2927976"/>
    <lineage>
        <taxon>Bacteria</taxon>
        <taxon>Pseudomonadati</taxon>
        <taxon>Acidobacteriota</taxon>
        <taxon>Holophagae</taxon>
        <taxon>Holophagales</taxon>
        <taxon>Holophagaceae</taxon>
        <taxon>Geothrix</taxon>
    </lineage>
</organism>
<protein>
    <recommendedName>
        <fullName evidence="3">Alpha/beta fold hydrolase</fullName>
    </recommendedName>
</protein>
<dbReference type="EMBL" id="BSDC01000001">
    <property type="protein sequence ID" value="GLH66560.1"/>
    <property type="molecule type" value="Genomic_DNA"/>
</dbReference>
<sequence length="329" mass="35580">MRARRWVLLPALPLLAVGGFVAWKTRAVARELVDPPFYRPQPLARVEATYRDLAAGGHGDPGGVWSSEEVAGLQLWRLRRREPAPGVVLLLHGFGDDRWGTSPALKWFPGLDAAIFTYRRRDDALRAGGPAPAVTFGVAESRDVVRIVHHLEATGIPRRKILLLGRSLGASVGLLALADLEREGRGPLAGLIWEGAPASSRSFAERLVRGPADRWWHILAPSIGALASRTAGRLGGYDPSETDLLGRTAGLRFATPSLCFLATQDRLAPPEVQRALAARFTAIRVVEVPTWHLHCAEVLGSAYTGAIQQSVETWFPHATRGPGGPPAAR</sequence>
<dbReference type="RefSeq" id="WP_285606919.1">
    <property type="nucleotide sequence ID" value="NZ_BSDC01000001.1"/>
</dbReference>
<evidence type="ECO:0000313" key="1">
    <source>
        <dbReference type="EMBL" id="GLH66560.1"/>
    </source>
</evidence>
<reference evidence="1" key="1">
    <citation type="journal article" date="2023" name="Antonie Van Leeuwenhoek">
        <title>Mesoterricola silvestris gen. nov., sp. nov., Mesoterricola sediminis sp. nov., Geothrix oryzae sp. nov., Geothrix edaphica sp. nov., Geothrix rubra sp. nov., and Geothrix limicola sp. nov., six novel members of Acidobacteriota isolated from soils.</title>
        <authorList>
            <person name="Itoh H."/>
            <person name="Sugisawa Y."/>
            <person name="Mise K."/>
            <person name="Xu Z."/>
            <person name="Kuniyasu M."/>
            <person name="Ushijima N."/>
            <person name="Kawano K."/>
            <person name="Kobayashi E."/>
            <person name="Shiratori Y."/>
            <person name="Masuda Y."/>
            <person name="Senoo K."/>
        </authorList>
    </citation>
    <scope>NUCLEOTIDE SEQUENCE</scope>
    <source>
        <strain evidence="1">Red802</strain>
    </source>
</reference>
<proteinExistence type="predicted"/>
<name>A0ABQ5PWV2_9BACT</name>
<comment type="caution">
    <text evidence="1">The sequence shown here is derived from an EMBL/GenBank/DDBJ whole genome shotgun (WGS) entry which is preliminary data.</text>
</comment>
<keyword evidence="2" id="KW-1185">Reference proteome</keyword>
<dbReference type="Proteomes" id="UP001165044">
    <property type="component" value="Unassembled WGS sequence"/>
</dbReference>
<dbReference type="InterPro" id="IPR029058">
    <property type="entry name" value="AB_hydrolase_fold"/>
</dbReference>
<dbReference type="SUPFAM" id="SSF53474">
    <property type="entry name" value="alpha/beta-Hydrolases"/>
    <property type="match status" value="1"/>
</dbReference>
<evidence type="ECO:0000313" key="2">
    <source>
        <dbReference type="Proteomes" id="UP001165044"/>
    </source>
</evidence>
<evidence type="ECO:0008006" key="3">
    <source>
        <dbReference type="Google" id="ProtNLM"/>
    </source>
</evidence>
<accession>A0ABQ5PWV2</accession>
<dbReference type="Gene3D" id="3.40.50.1820">
    <property type="entry name" value="alpha/beta hydrolase"/>
    <property type="match status" value="1"/>
</dbReference>
<gene>
    <name evidence="1" type="ORF">GETHED_09240</name>
</gene>